<dbReference type="CDD" id="cd06257">
    <property type="entry name" value="DnaJ"/>
    <property type="match status" value="1"/>
</dbReference>
<dbReference type="SUPFAM" id="SSF81296">
    <property type="entry name" value="E set domains"/>
    <property type="match status" value="1"/>
</dbReference>
<evidence type="ECO:0000256" key="10">
    <source>
        <dbReference type="SAM" id="Phobius"/>
    </source>
</evidence>
<organism evidence="12 13">
    <name type="scientific">Wickerhamomyces ciferrii (strain ATCC 14091 / BCRC 22168 / CBS 111 / JCM 3599 / NBRC 0793 / NRRL Y-1031 F-60-10)</name>
    <name type="common">Yeast</name>
    <name type="synonym">Pichia ciferrii</name>
    <dbReference type="NCBI Taxonomy" id="1206466"/>
    <lineage>
        <taxon>Eukaryota</taxon>
        <taxon>Fungi</taxon>
        <taxon>Dikarya</taxon>
        <taxon>Ascomycota</taxon>
        <taxon>Saccharomycotina</taxon>
        <taxon>Saccharomycetes</taxon>
        <taxon>Phaffomycetales</taxon>
        <taxon>Wickerhamomycetaceae</taxon>
        <taxon>Wickerhamomyces</taxon>
    </lineage>
</organism>
<keyword evidence="8" id="KW-0143">Chaperone</keyword>
<dbReference type="FunCoup" id="K0KCX9">
    <property type="interactions" value="490"/>
</dbReference>
<feature type="region of interest" description="Disordered" evidence="9">
    <location>
        <begin position="598"/>
        <end position="639"/>
    </location>
</feature>
<keyword evidence="5" id="KW-0653">Protein transport</keyword>
<dbReference type="HOGENOM" id="CLU_014210_0_0_1"/>
<dbReference type="SMART" id="SM00271">
    <property type="entry name" value="DnaJ"/>
    <property type="match status" value="1"/>
</dbReference>
<feature type="transmembrane region" description="Helical" evidence="10">
    <location>
        <begin position="76"/>
        <end position="95"/>
    </location>
</feature>
<keyword evidence="2" id="KW-0813">Transport</keyword>
<accession>K0KCX9</accession>
<reference evidence="12 13" key="1">
    <citation type="journal article" date="2012" name="Eukaryot. Cell">
        <title>Draft genome sequence of Wickerhamomyces ciferrii NRRL Y-1031 F-60-10.</title>
        <authorList>
            <person name="Schneider J."/>
            <person name="Andrea H."/>
            <person name="Blom J."/>
            <person name="Jaenicke S."/>
            <person name="Ruckert C."/>
            <person name="Schorsch C."/>
            <person name="Szczepanowski R."/>
            <person name="Farwick M."/>
            <person name="Goesmann A."/>
            <person name="Puhler A."/>
            <person name="Schaffer S."/>
            <person name="Tauch A."/>
            <person name="Kohler T."/>
            <person name="Brinkrolf K."/>
        </authorList>
    </citation>
    <scope>NUCLEOTIDE SEQUENCE [LARGE SCALE GENOMIC DNA]</scope>
    <source>
        <strain evidence="13">ATCC 14091 / BCRC 22168 / CBS 111 / JCM 3599 / NBRC 0793 / NRRL Y-1031 F-60-10</strain>
    </source>
</reference>
<gene>
    <name evidence="12" type="ORF">BN7_2506</name>
</gene>
<keyword evidence="4" id="KW-0256">Endoplasmic reticulum</keyword>
<dbReference type="GO" id="GO:0008320">
    <property type="term" value="F:protein transmembrane transporter activity"/>
    <property type="evidence" value="ECO:0007669"/>
    <property type="project" value="TreeGrafter"/>
</dbReference>
<comment type="caution">
    <text evidence="12">The sequence shown here is derived from an EMBL/GenBank/DDBJ whole genome shotgun (WGS) entry which is preliminary data.</text>
</comment>
<dbReference type="Gene3D" id="1.10.287.110">
    <property type="entry name" value="DnaJ domain"/>
    <property type="match status" value="1"/>
</dbReference>
<keyword evidence="6 10" id="KW-1133">Transmembrane helix</keyword>
<keyword evidence="3 10" id="KW-0812">Transmembrane</keyword>
<dbReference type="EMBL" id="CAIF01000058">
    <property type="protein sequence ID" value="CCH42960.1"/>
    <property type="molecule type" value="Genomic_DNA"/>
</dbReference>
<keyword evidence="7 10" id="KW-0472">Membrane</keyword>
<dbReference type="SUPFAM" id="SSF46565">
    <property type="entry name" value="Chaperone J-domain"/>
    <property type="match status" value="1"/>
</dbReference>
<dbReference type="eggNOG" id="KOG0721">
    <property type="taxonomic scope" value="Eukaryota"/>
</dbReference>
<evidence type="ECO:0000256" key="6">
    <source>
        <dbReference type="ARBA" id="ARBA00022989"/>
    </source>
</evidence>
<evidence type="ECO:0000256" key="5">
    <source>
        <dbReference type="ARBA" id="ARBA00022927"/>
    </source>
</evidence>
<feature type="domain" description="J" evidence="11">
    <location>
        <begin position="106"/>
        <end position="176"/>
    </location>
</feature>
<dbReference type="AlphaFoldDB" id="K0KCX9"/>
<evidence type="ECO:0000259" key="11">
    <source>
        <dbReference type="PROSITE" id="PS50076"/>
    </source>
</evidence>
<dbReference type="PRINTS" id="PR00625">
    <property type="entry name" value="JDOMAIN"/>
</dbReference>
<evidence type="ECO:0000313" key="13">
    <source>
        <dbReference type="Proteomes" id="UP000009328"/>
    </source>
</evidence>
<dbReference type="FunFam" id="1.10.287.110:FF:000039">
    <property type="entry name" value="Protein translocation complex component (Npl1)"/>
    <property type="match status" value="1"/>
</dbReference>
<dbReference type="InterPro" id="IPR001623">
    <property type="entry name" value="DnaJ_domain"/>
</dbReference>
<sequence length="639" mass="72259">MDSRYNYDEHSQTWPVFTLSVLVVTLIPFTIQAVSNAFSSTKEEPIVGEIKLDKVDSQIKKFRSNRKPSKIFTKKNLFILLGWLSIGALIYHISITEVKTQVSAFDPYDLLGVEYGTSEKDIKSHFRKLSIKFHPDKQRNLSEDEKLKSEEHFVLLTKAYKALTEETTRENYEKYGHPDGPQQASHGIALPKFLIEGKSSPLLLALYIVLIGGVLPYFVSSWWSKTKTYTKKGIHVETANLFVEKLLNHKPSIIVRVDTILTWLSEATEFKILFPNKSNEEIFQLFQNHLNRKTPISDDQLKAVAITPSLIAGLIDFAASFRNTEISNMAVETLKHLVQAVPESTKNELLQLPNVDQTIVQEQKIVRLGKLLTLGNEEIKKTLGIKDDLKLKETLDVATNIPILKLIKAEFKVPGEVVVTPESTCYISVKVVVKSAKHHGETQISEDKLKENDTLETLRDPYQIVNAQPSLPKSFAPFFPTERRGGFVALTSLQKDTKITESPAFFQKLSLSNLELTQEQYKDGSKVSVGTFKIPITSPTPAQEGKYQFRVVIKSTDYFTQDLDFPVIMHVQNPPRLEEVNYDIPDPDEDSLAGAVAQMKGEKVKRVDDDSDDEDSEFEEELSDFEDINTDTEDEAEGN</sequence>
<dbReference type="InParanoid" id="K0KCX9"/>
<dbReference type="GO" id="GO:0031207">
    <property type="term" value="C:Sec62/Sec63 complex"/>
    <property type="evidence" value="ECO:0007669"/>
    <property type="project" value="TreeGrafter"/>
</dbReference>
<dbReference type="PROSITE" id="PS50076">
    <property type="entry name" value="DNAJ_2"/>
    <property type="match status" value="1"/>
</dbReference>
<dbReference type="GO" id="GO:0006614">
    <property type="term" value="P:SRP-dependent cotranslational protein targeting to membrane"/>
    <property type="evidence" value="ECO:0007669"/>
    <property type="project" value="TreeGrafter"/>
</dbReference>
<protein>
    <submittedName>
        <fullName evidence="12">Membrane protein</fullName>
    </submittedName>
</protein>
<dbReference type="InterPro" id="IPR036869">
    <property type="entry name" value="J_dom_sf"/>
</dbReference>
<dbReference type="GO" id="GO:0003723">
    <property type="term" value="F:RNA binding"/>
    <property type="evidence" value="ECO:0007669"/>
    <property type="project" value="TreeGrafter"/>
</dbReference>
<dbReference type="GO" id="GO:0006620">
    <property type="term" value="P:post-translational protein targeting to endoplasmic reticulum membrane"/>
    <property type="evidence" value="ECO:0007669"/>
    <property type="project" value="TreeGrafter"/>
</dbReference>
<evidence type="ECO:0000256" key="7">
    <source>
        <dbReference type="ARBA" id="ARBA00023136"/>
    </source>
</evidence>
<dbReference type="InterPro" id="IPR004179">
    <property type="entry name" value="Sec63-dom"/>
</dbReference>
<feature type="transmembrane region" description="Helical" evidence="10">
    <location>
        <begin position="12"/>
        <end position="31"/>
    </location>
</feature>
<dbReference type="SUPFAM" id="SSF158702">
    <property type="entry name" value="Sec63 N-terminal domain-like"/>
    <property type="match status" value="1"/>
</dbReference>
<comment type="subcellular location">
    <subcellularLocation>
        <location evidence="1">Endoplasmic reticulum membrane</location>
        <topology evidence="1">Multi-pass membrane protein</topology>
    </subcellularLocation>
</comment>
<evidence type="ECO:0000313" key="12">
    <source>
        <dbReference type="EMBL" id="CCH42960.1"/>
    </source>
</evidence>
<evidence type="ECO:0000256" key="8">
    <source>
        <dbReference type="ARBA" id="ARBA00023186"/>
    </source>
</evidence>
<feature type="compositionally biased region" description="Acidic residues" evidence="9">
    <location>
        <begin position="609"/>
        <end position="639"/>
    </location>
</feature>
<dbReference type="PANTHER" id="PTHR24075:SF0">
    <property type="entry name" value="TRANSLOCATION PROTEIN SEC63 HOMOLOG"/>
    <property type="match status" value="1"/>
</dbReference>
<dbReference type="SMART" id="SM00973">
    <property type="entry name" value="Sec63"/>
    <property type="match status" value="1"/>
</dbReference>
<evidence type="ECO:0000256" key="4">
    <source>
        <dbReference type="ARBA" id="ARBA00022824"/>
    </source>
</evidence>
<evidence type="ECO:0000256" key="9">
    <source>
        <dbReference type="SAM" id="MobiDB-lite"/>
    </source>
</evidence>
<evidence type="ECO:0000256" key="3">
    <source>
        <dbReference type="ARBA" id="ARBA00022692"/>
    </source>
</evidence>
<feature type="transmembrane region" description="Helical" evidence="10">
    <location>
        <begin position="202"/>
        <end position="223"/>
    </location>
</feature>
<evidence type="ECO:0000256" key="2">
    <source>
        <dbReference type="ARBA" id="ARBA00022448"/>
    </source>
</evidence>
<dbReference type="PANTHER" id="PTHR24075">
    <property type="entry name" value="SEC63 DOMAIN-CONTAINING"/>
    <property type="match status" value="1"/>
</dbReference>
<keyword evidence="13" id="KW-1185">Reference proteome</keyword>
<dbReference type="Pfam" id="PF00226">
    <property type="entry name" value="DnaJ"/>
    <property type="match status" value="1"/>
</dbReference>
<dbReference type="InterPro" id="IPR014756">
    <property type="entry name" value="Ig_E-set"/>
</dbReference>
<name>K0KCX9_WICCF</name>
<dbReference type="STRING" id="1206466.K0KCX9"/>
<evidence type="ECO:0000256" key="1">
    <source>
        <dbReference type="ARBA" id="ARBA00004477"/>
    </source>
</evidence>
<dbReference type="Proteomes" id="UP000009328">
    <property type="component" value="Unassembled WGS sequence"/>
</dbReference>
<proteinExistence type="predicted"/>